<reference evidence="2 3" key="1">
    <citation type="submission" date="2023-12" db="EMBL/GenBank/DDBJ databases">
        <title>Thiobacillus sedimentum sp. nov., a chemolithoautotrophic sulfur-oxidizing bacterium isolated from freshwater sediment.</title>
        <authorList>
            <person name="Luo J."/>
            <person name="Dai C."/>
        </authorList>
    </citation>
    <scope>NUCLEOTIDE SEQUENCE [LARGE SCALE GENOMIC DNA]</scope>
    <source>
        <strain evidence="2 3">SCUT-2</strain>
    </source>
</reference>
<dbReference type="InterPro" id="IPR009937">
    <property type="entry name" value="Phage_holin_3_6"/>
</dbReference>
<dbReference type="Pfam" id="PF07332">
    <property type="entry name" value="Phage_holin_3_6"/>
    <property type="match status" value="1"/>
</dbReference>
<gene>
    <name evidence="2" type="ORF">VA613_05640</name>
</gene>
<organism evidence="2 3">
    <name type="scientific">Thiobacillus sedimenti</name>
    <dbReference type="NCBI Taxonomy" id="3110231"/>
    <lineage>
        <taxon>Bacteria</taxon>
        <taxon>Pseudomonadati</taxon>
        <taxon>Pseudomonadota</taxon>
        <taxon>Betaproteobacteria</taxon>
        <taxon>Nitrosomonadales</taxon>
        <taxon>Thiobacillaceae</taxon>
        <taxon>Thiobacillus</taxon>
    </lineage>
</organism>
<keyword evidence="1" id="KW-0812">Transmembrane</keyword>
<name>A0ABZ1CLT7_9PROT</name>
<evidence type="ECO:0000313" key="3">
    <source>
        <dbReference type="Proteomes" id="UP001334732"/>
    </source>
</evidence>
<evidence type="ECO:0000313" key="2">
    <source>
        <dbReference type="EMBL" id="WRS40352.1"/>
    </source>
</evidence>
<accession>A0ABZ1CLT7</accession>
<dbReference type="Proteomes" id="UP001334732">
    <property type="component" value="Chromosome"/>
</dbReference>
<keyword evidence="1" id="KW-0472">Membrane</keyword>
<keyword evidence="3" id="KW-1185">Reference proteome</keyword>
<proteinExistence type="predicted"/>
<evidence type="ECO:0000256" key="1">
    <source>
        <dbReference type="SAM" id="Phobius"/>
    </source>
</evidence>
<keyword evidence="1" id="KW-1133">Transmembrane helix</keyword>
<dbReference type="EMBL" id="CP141769">
    <property type="protein sequence ID" value="WRS40352.1"/>
    <property type="molecule type" value="Genomic_DNA"/>
</dbReference>
<feature type="transmembrane region" description="Helical" evidence="1">
    <location>
        <begin position="81"/>
        <end position="101"/>
    </location>
</feature>
<sequence length="130" mass="13904">MGEPAPGGGMGLFESLKTFAGSLVAIAHTRLDLLANDLEEERDWLLSVLGLLLLAAFCLGLGLLLLVLLLVVAFWESHRLLVLAGLAALFLGSGAAAVGWARHKLRTKPRLFAASLGELSKDRERLMGRS</sequence>
<protein>
    <submittedName>
        <fullName evidence="2">Phage holin family protein</fullName>
    </submittedName>
</protein>
<dbReference type="RefSeq" id="WP_324780882.1">
    <property type="nucleotide sequence ID" value="NZ_CP141769.1"/>
</dbReference>
<feature type="transmembrane region" description="Helical" evidence="1">
    <location>
        <begin position="44"/>
        <end position="75"/>
    </location>
</feature>